<feature type="transmembrane region" description="Helical" evidence="1">
    <location>
        <begin position="95"/>
        <end position="119"/>
    </location>
</feature>
<dbReference type="OrthoDB" id="102473at2157"/>
<evidence type="ECO:0008006" key="4">
    <source>
        <dbReference type="Google" id="ProtNLM"/>
    </source>
</evidence>
<dbReference type="KEGG" id="tprf:A3L09_05895"/>
<name>A0A2Z2M8L4_THEPR</name>
<organism evidence="2 3">
    <name type="scientific">Thermococcus profundus</name>
    <dbReference type="NCBI Taxonomy" id="49899"/>
    <lineage>
        <taxon>Archaea</taxon>
        <taxon>Methanobacteriati</taxon>
        <taxon>Methanobacteriota</taxon>
        <taxon>Thermococci</taxon>
        <taxon>Thermococcales</taxon>
        <taxon>Thermococcaceae</taxon>
        <taxon>Thermococcus</taxon>
    </lineage>
</organism>
<proteinExistence type="predicted"/>
<evidence type="ECO:0000256" key="1">
    <source>
        <dbReference type="SAM" id="Phobius"/>
    </source>
</evidence>
<dbReference type="RefSeq" id="WP_088858076.1">
    <property type="nucleotide sequence ID" value="NZ_CP014862.1"/>
</dbReference>
<feature type="transmembrane region" description="Helical" evidence="1">
    <location>
        <begin position="6"/>
        <end position="36"/>
    </location>
</feature>
<keyword evidence="1" id="KW-0812">Transmembrane</keyword>
<gene>
    <name evidence="2" type="ORF">A3L09_05895</name>
</gene>
<evidence type="ECO:0000313" key="3">
    <source>
        <dbReference type="Proteomes" id="UP000250179"/>
    </source>
</evidence>
<keyword evidence="1" id="KW-1133">Transmembrane helix</keyword>
<keyword evidence="3" id="KW-1185">Reference proteome</keyword>
<sequence>MPGHAGPGIIAVGAIGALGLLAIFIALFIAGFFLYLGAKLVGIEKATIGKSVVAVVGGGILAMVIGIIPVLGWILAPIAYIWVVKTVFDTGWLRAFLAVIMTIVVEIMIAFALFVLMGISLSAL</sequence>
<keyword evidence="1" id="KW-0472">Membrane</keyword>
<accession>A0A2Z2M8L4</accession>
<evidence type="ECO:0000313" key="2">
    <source>
        <dbReference type="EMBL" id="ASJ02820.1"/>
    </source>
</evidence>
<dbReference type="AlphaFoldDB" id="A0A2Z2M8L4"/>
<dbReference type="GeneID" id="33319928"/>
<reference evidence="2 3" key="1">
    <citation type="submission" date="2016-03" db="EMBL/GenBank/DDBJ databases">
        <title>Complete genome sequence of Thermococcus profundus strain DT5432.</title>
        <authorList>
            <person name="Oger P.M."/>
        </authorList>
    </citation>
    <scope>NUCLEOTIDE SEQUENCE [LARGE SCALE GENOMIC DNA]</scope>
    <source>
        <strain evidence="2 3">DT 5432</strain>
    </source>
</reference>
<feature type="transmembrane region" description="Helical" evidence="1">
    <location>
        <begin position="52"/>
        <end position="83"/>
    </location>
</feature>
<dbReference type="Proteomes" id="UP000250179">
    <property type="component" value="Chromosome"/>
</dbReference>
<protein>
    <recommendedName>
        <fullName evidence="4">Yip1 domain-containing protein</fullName>
    </recommendedName>
</protein>
<dbReference type="EMBL" id="CP014862">
    <property type="protein sequence ID" value="ASJ02820.1"/>
    <property type="molecule type" value="Genomic_DNA"/>
</dbReference>